<feature type="compositionally biased region" description="Polar residues" evidence="1">
    <location>
        <begin position="45"/>
        <end position="59"/>
    </location>
</feature>
<reference evidence="2" key="1">
    <citation type="submission" date="2020-02" db="EMBL/GenBank/DDBJ databases">
        <authorList>
            <person name="Meier V. D."/>
        </authorList>
    </citation>
    <scope>NUCLEOTIDE SEQUENCE</scope>
    <source>
        <strain evidence="2">AVDCRST_MAG73</strain>
    </source>
</reference>
<proteinExistence type="predicted"/>
<name>A0A6J4TVR8_9BACT</name>
<evidence type="ECO:0000313" key="2">
    <source>
        <dbReference type="EMBL" id="CAA9532219.1"/>
    </source>
</evidence>
<protein>
    <submittedName>
        <fullName evidence="2">Uncharacterized protein</fullName>
    </submittedName>
</protein>
<dbReference type="EMBL" id="CADCWE010000064">
    <property type="protein sequence ID" value="CAA9532219.1"/>
    <property type="molecule type" value="Genomic_DNA"/>
</dbReference>
<organism evidence="2">
    <name type="scientific">uncultured Thermomicrobiales bacterium</name>
    <dbReference type="NCBI Taxonomy" id="1645740"/>
    <lineage>
        <taxon>Bacteria</taxon>
        <taxon>Pseudomonadati</taxon>
        <taxon>Thermomicrobiota</taxon>
        <taxon>Thermomicrobia</taxon>
        <taxon>Thermomicrobiales</taxon>
        <taxon>environmental samples</taxon>
    </lineage>
</organism>
<evidence type="ECO:0000256" key="1">
    <source>
        <dbReference type="SAM" id="MobiDB-lite"/>
    </source>
</evidence>
<gene>
    <name evidence="2" type="ORF">AVDCRST_MAG73-1071</name>
</gene>
<feature type="region of interest" description="Disordered" evidence="1">
    <location>
        <begin position="31"/>
        <end position="59"/>
    </location>
</feature>
<sequence length="59" mass="6284">MGRGRDASRPRPTAPIHPCYHFASNRTARLPNIPGAPMTAPIPTTGPSAPQVTVYTTKT</sequence>
<accession>A0A6J4TVR8</accession>
<dbReference type="AlphaFoldDB" id="A0A6J4TVR8"/>